<dbReference type="InterPro" id="IPR051415">
    <property type="entry name" value="LAAT-1"/>
</dbReference>
<feature type="transmembrane region" description="Helical" evidence="7">
    <location>
        <begin position="67"/>
        <end position="86"/>
    </location>
</feature>
<dbReference type="PANTHER" id="PTHR16201:SF44">
    <property type="entry name" value="SEVEN TRANSMEMBRANE PROTEIN 1"/>
    <property type="match status" value="1"/>
</dbReference>
<protein>
    <recommendedName>
        <fullName evidence="10">PQ-loop-domain-containing protein</fullName>
    </recommendedName>
</protein>
<evidence type="ECO:0000256" key="6">
    <source>
        <dbReference type="ARBA" id="ARBA00050768"/>
    </source>
</evidence>
<proteinExistence type="inferred from homology"/>
<dbReference type="GO" id="GO:0015174">
    <property type="term" value="F:basic amino acid transmembrane transporter activity"/>
    <property type="evidence" value="ECO:0007669"/>
    <property type="project" value="UniProtKB-ARBA"/>
</dbReference>
<dbReference type="GO" id="GO:0034486">
    <property type="term" value="P:vacuolar transmembrane transport"/>
    <property type="evidence" value="ECO:0007669"/>
    <property type="project" value="UniProtKB-ARBA"/>
</dbReference>
<feature type="transmembrane region" description="Helical" evidence="7">
    <location>
        <begin position="6"/>
        <end position="28"/>
    </location>
</feature>
<dbReference type="InterPro" id="IPR006603">
    <property type="entry name" value="PQ-loop_rpt"/>
</dbReference>
<dbReference type="PANTHER" id="PTHR16201">
    <property type="entry name" value="SEVEN TRANSMEMBRANE PROTEIN 1-RELATED"/>
    <property type="match status" value="1"/>
</dbReference>
<dbReference type="EMBL" id="NHTK01005552">
    <property type="protein sequence ID" value="PPQ76620.1"/>
    <property type="molecule type" value="Genomic_DNA"/>
</dbReference>
<evidence type="ECO:0000256" key="3">
    <source>
        <dbReference type="ARBA" id="ARBA00022989"/>
    </source>
</evidence>
<evidence type="ECO:0000256" key="7">
    <source>
        <dbReference type="SAM" id="Phobius"/>
    </source>
</evidence>
<dbReference type="Pfam" id="PF04193">
    <property type="entry name" value="PQ-loop"/>
    <property type="match status" value="1"/>
</dbReference>
<evidence type="ECO:0000313" key="8">
    <source>
        <dbReference type="EMBL" id="PPQ76620.1"/>
    </source>
</evidence>
<dbReference type="FunFam" id="1.20.1280.290:FF:000009">
    <property type="entry name" value="PQ loop repeat family protein"/>
    <property type="match status" value="1"/>
</dbReference>
<keyword evidence="4 7" id="KW-0472">Membrane</keyword>
<name>A0A409WDS4_9AGAR</name>
<keyword evidence="3 7" id="KW-1133">Transmembrane helix</keyword>
<evidence type="ECO:0000313" key="9">
    <source>
        <dbReference type="Proteomes" id="UP000284842"/>
    </source>
</evidence>
<dbReference type="Proteomes" id="UP000284842">
    <property type="component" value="Unassembled WGS sequence"/>
</dbReference>
<dbReference type="InParanoid" id="A0A409WDS4"/>
<evidence type="ECO:0000256" key="4">
    <source>
        <dbReference type="ARBA" id="ARBA00023136"/>
    </source>
</evidence>
<feature type="transmembrane region" description="Helical" evidence="7">
    <location>
        <begin position="40"/>
        <end position="61"/>
    </location>
</feature>
<gene>
    <name evidence="8" type="ORF">CVT24_011324</name>
</gene>
<keyword evidence="9" id="KW-1185">Reference proteome</keyword>
<evidence type="ECO:0000256" key="1">
    <source>
        <dbReference type="ARBA" id="ARBA00004141"/>
    </source>
</evidence>
<dbReference type="AlphaFoldDB" id="A0A409WDS4"/>
<dbReference type="Gene3D" id="1.20.1280.290">
    <property type="match status" value="1"/>
</dbReference>
<dbReference type="GO" id="GO:0098852">
    <property type="term" value="C:lytic vacuole membrane"/>
    <property type="evidence" value="ECO:0007669"/>
    <property type="project" value="UniProtKB-ARBA"/>
</dbReference>
<comment type="similarity">
    <text evidence="5">Belongs to the laat-1 family.</text>
</comment>
<organism evidence="8 9">
    <name type="scientific">Panaeolus cyanescens</name>
    <dbReference type="NCBI Taxonomy" id="181874"/>
    <lineage>
        <taxon>Eukaryota</taxon>
        <taxon>Fungi</taxon>
        <taxon>Dikarya</taxon>
        <taxon>Basidiomycota</taxon>
        <taxon>Agaricomycotina</taxon>
        <taxon>Agaricomycetes</taxon>
        <taxon>Agaricomycetidae</taxon>
        <taxon>Agaricales</taxon>
        <taxon>Agaricineae</taxon>
        <taxon>Galeropsidaceae</taxon>
        <taxon>Panaeolus</taxon>
    </lineage>
</organism>
<reference evidence="8 9" key="1">
    <citation type="journal article" date="2018" name="Evol. Lett.">
        <title>Horizontal gene cluster transfer increased hallucinogenic mushroom diversity.</title>
        <authorList>
            <person name="Reynolds H.T."/>
            <person name="Vijayakumar V."/>
            <person name="Gluck-Thaler E."/>
            <person name="Korotkin H.B."/>
            <person name="Matheny P.B."/>
            <person name="Slot J.C."/>
        </authorList>
    </citation>
    <scope>NUCLEOTIDE SEQUENCE [LARGE SCALE GENOMIC DNA]</scope>
    <source>
        <strain evidence="8 9">2629</strain>
    </source>
</reference>
<dbReference type="OrthoDB" id="8048523at2759"/>
<evidence type="ECO:0008006" key="10">
    <source>
        <dbReference type="Google" id="ProtNLM"/>
    </source>
</evidence>
<comment type="catalytic activity">
    <reaction evidence="6">
        <text>L-histidine(out) + L-arginine(in) = L-histidine(in) + L-arginine(out)</text>
        <dbReference type="Rhea" id="RHEA:71063"/>
        <dbReference type="ChEBI" id="CHEBI:32682"/>
        <dbReference type="ChEBI" id="CHEBI:57595"/>
    </reaction>
</comment>
<evidence type="ECO:0000256" key="2">
    <source>
        <dbReference type="ARBA" id="ARBA00022692"/>
    </source>
</evidence>
<accession>A0A409WDS4</accession>
<evidence type="ECO:0000256" key="5">
    <source>
        <dbReference type="ARBA" id="ARBA00038039"/>
    </source>
</evidence>
<dbReference type="SMART" id="SM00679">
    <property type="entry name" value="CTNS"/>
    <property type="match status" value="1"/>
</dbReference>
<comment type="caution">
    <text evidence="8">The sequence shown here is derived from an EMBL/GenBank/DDBJ whole genome shotgun (WGS) entry which is preliminary data.</text>
</comment>
<sequence length="187" mass="20789">MLIGDNLSNILGWISIACWIVVYSPQVYENYSLQSGDGLSVLFVIIWLLGDLTNLLGAILANLLPTVIILAYTTCDLILLCQIYYYRWKRARLLSQDSSISNENAPLLQNGQERTAEEIVPARTVVLRYASALSFVVAVGVAAWWITKDRDGDESHFAEPSQGDGKFWVIQTLGWSSASLFVRAGEQ</sequence>
<feature type="transmembrane region" description="Helical" evidence="7">
    <location>
        <begin position="126"/>
        <end position="147"/>
    </location>
</feature>
<dbReference type="STRING" id="181874.A0A409WDS4"/>
<keyword evidence="2 7" id="KW-0812">Transmembrane</keyword>
<comment type="subcellular location">
    <subcellularLocation>
        <location evidence="1">Membrane</location>
        <topology evidence="1">Multi-pass membrane protein</topology>
    </subcellularLocation>
</comment>